<sequence>MSGILSMQLEQLRERFGEAHASTMASGTTLVTVPGVRLPEGWSRSSTTIRFLVPPGYPFAQLDCFWADPDLLLAPGATPQNAALNVIPETRQQGMWFSWHLASAWSPNRDTLSTWMNVVIDRLRQVR</sequence>
<accession>A0A7Y9FPI7</accession>
<dbReference type="InterPro" id="IPR025701">
    <property type="entry name" value="UBQ-conjugat_E2_E"/>
</dbReference>
<dbReference type="Pfam" id="PF14462">
    <property type="entry name" value="Prok-E2_E"/>
    <property type="match status" value="1"/>
</dbReference>
<evidence type="ECO:0000313" key="2">
    <source>
        <dbReference type="Proteomes" id="UP000517753"/>
    </source>
</evidence>
<dbReference type="RefSeq" id="WP_179509525.1">
    <property type="nucleotide sequence ID" value="NZ_JACCBY010000004.1"/>
</dbReference>
<name>A0A7Y9FPI7_9SPHN</name>
<organism evidence="1 2">
    <name type="scientific">Sphingomonas melonis</name>
    <dbReference type="NCBI Taxonomy" id="152682"/>
    <lineage>
        <taxon>Bacteria</taxon>
        <taxon>Pseudomonadati</taxon>
        <taxon>Pseudomonadota</taxon>
        <taxon>Alphaproteobacteria</taxon>
        <taxon>Sphingomonadales</taxon>
        <taxon>Sphingomonadaceae</taxon>
        <taxon>Sphingomonas</taxon>
    </lineage>
</organism>
<gene>
    <name evidence="1" type="ORF">HD841_002887</name>
</gene>
<proteinExistence type="predicted"/>
<dbReference type="EMBL" id="JACCBY010000004">
    <property type="protein sequence ID" value="NYD91080.1"/>
    <property type="molecule type" value="Genomic_DNA"/>
</dbReference>
<evidence type="ECO:0008006" key="3">
    <source>
        <dbReference type="Google" id="ProtNLM"/>
    </source>
</evidence>
<protein>
    <recommendedName>
        <fullName evidence="3">E2/UBC family protein E</fullName>
    </recommendedName>
</protein>
<keyword evidence="2" id="KW-1185">Reference proteome</keyword>
<reference evidence="1 2" key="1">
    <citation type="submission" date="2020-08" db="EMBL/GenBank/DDBJ databases">
        <title>The Agave Microbiome: Exploring the role of microbial communities in plant adaptations to desert environments.</title>
        <authorList>
            <person name="Partida-Martinez L.P."/>
        </authorList>
    </citation>
    <scope>NUCLEOTIDE SEQUENCE [LARGE SCALE GENOMIC DNA]</scope>
    <source>
        <strain evidence="1 2">AS2.3</strain>
    </source>
</reference>
<dbReference type="Proteomes" id="UP000517753">
    <property type="component" value="Unassembled WGS sequence"/>
</dbReference>
<dbReference type="AlphaFoldDB" id="A0A7Y9FPI7"/>
<evidence type="ECO:0000313" key="1">
    <source>
        <dbReference type="EMBL" id="NYD91080.1"/>
    </source>
</evidence>
<comment type="caution">
    <text evidence="1">The sequence shown here is derived from an EMBL/GenBank/DDBJ whole genome shotgun (WGS) entry which is preliminary data.</text>
</comment>